<feature type="domain" description="PWWP" evidence="2">
    <location>
        <begin position="134"/>
        <end position="195"/>
    </location>
</feature>
<evidence type="ECO:0000259" key="2">
    <source>
        <dbReference type="PROSITE" id="PS50812"/>
    </source>
</evidence>
<sequence length="619" mass="68363">MILCFQTEMDIFEEKRMRDKIQSGDLGTLFRPNLEETVTRTVVQKTQVSVVKMVQKEDEVMKEGCFGNLGEGLKVNCSENGASMVMDVEGSLGGNYENSVFEGKSGVEIFESKDDMNKNDDGDEEEEEDHDFVVGDFVWGKIKSHPWWPGQIYDPSDASDYAASFKRKGRLLVAYFGDGSFSWCSPSQLKPFVENFEKMSNQSGSKKFVNAVQEVLEEVSRRLEGELRCKCCKCQTVDATEKSENAGVVNRGIKEGVCVPKGNTIKVLMDRIEPVELVSTLKGYATMEPGKRLVDLEFILLKSCLSAFYTKNGGHLLAYYHDPKCIDGLEDETRSQVVGDSDVIGPSGGKQIGDQKLYQARKKKNVAELLGEDESKTKKAKMSKDGGMKKERKRKALVVSVTPESDHESDGGGVEEEAMSPRQRKKSRYLSPPYLSPVGSGRLSVFGSGTGIGSGSGLFKEPKTEPEKVSEMAAKQLEESLKSSGRKTREKRHAREGADSQDLKKTDAAVDVTNVLDGLLTAALDPSSFVEEEKSLPTITQLVSSFRGSVFKEEGSGNQSGIKKNGEETSVIGFIKQKLEWMNDMVHMCGESEMRADVKASLEQGIQEVLEKVVKMRGE</sequence>
<evidence type="ECO:0000256" key="1">
    <source>
        <dbReference type="SAM" id="MobiDB-lite"/>
    </source>
</evidence>
<feature type="region of interest" description="Disordered" evidence="1">
    <location>
        <begin position="477"/>
        <end position="503"/>
    </location>
</feature>
<proteinExistence type="predicted"/>
<dbReference type="PANTHER" id="PTHR10688:SF18">
    <property type="entry name" value="NON-SPECIFIC SERINE_THREONINE PROTEIN KINASE"/>
    <property type="match status" value="1"/>
</dbReference>
<dbReference type="CDD" id="cd05162">
    <property type="entry name" value="PWWP"/>
    <property type="match status" value="1"/>
</dbReference>
<dbReference type="Gene3D" id="2.30.30.140">
    <property type="match status" value="1"/>
</dbReference>
<accession>A0AAD8P5I1</accession>
<dbReference type="SUPFAM" id="SSF63748">
    <property type="entry name" value="Tudor/PWWP/MBT"/>
    <property type="match status" value="1"/>
</dbReference>
<name>A0AAD8P5I1_TARER</name>
<dbReference type="InterPro" id="IPR000313">
    <property type="entry name" value="PWWP_dom"/>
</dbReference>
<evidence type="ECO:0000313" key="3">
    <source>
        <dbReference type="EMBL" id="KAK1432767.1"/>
    </source>
</evidence>
<comment type="caution">
    <text evidence="3">The sequence shown here is derived from an EMBL/GenBank/DDBJ whole genome shotgun (WGS) entry which is preliminary data.</text>
</comment>
<reference evidence="3" key="1">
    <citation type="journal article" date="2023" name="bioRxiv">
        <title>Improved chromosome-level genome assembly for marigold (Tagetes erecta).</title>
        <authorList>
            <person name="Jiang F."/>
            <person name="Yuan L."/>
            <person name="Wang S."/>
            <person name="Wang H."/>
            <person name="Xu D."/>
            <person name="Wang A."/>
            <person name="Fan W."/>
        </authorList>
    </citation>
    <scope>NUCLEOTIDE SEQUENCE</scope>
    <source>
        <strain evidence="3">WSJ</strain>
        <tissue evidence="3">Leaf</tissue>
    </source>
</reference>
<dbReference type="PROSITE" id="PS50812">
    <property type="entry name" value="PWWP"/>
    <property type="match status" value="1"/>
</dbReference>
<dbReference type="Proteomes" id="UP001229421">
    <property type="component" value="Unassembled WGS sequence"/>
</dbReference>
<gene>
    <name evidence="3" type="ORF">QVD17_09666</name>
</gene>
<dbReference type="PANTHER" id="PTHR10688">
    <property type="entry name" value="PWWP DOMAIN-CONTAINING PROTEIN"/>
    <property type="match status" value="1"/>
</dbReference>
<dbReference type="AlphaFoldDB" id="A0AAD8P5I1"/>
<feature type="compositionally biased region" description="Basic and acidic residues" evidence="1">
    <location>
        <begin position="373"/>
        <end position="389"/>
    </location>
</feature>
<evidence type="ECO:0000313" key="4">
    <source>
        <dbReference type="Proteomes" id="UP001229421"/>
    </source>
</evidence>
<keyword evidence="4" id="KW-1185">Reference proteome</keyword>
<feature type="compositionally biased region" description="Basic and acidic residues" evidence="1">
    <location>
        <begin position="460"/>
        <end position="471"/>
    </location>
</feature>
<dbReference type="Pfam" id="PF00855">
    <property type="entry name" value="PWWP"/>
    <property type="match status" value="1"/>
</dbReference>
<feature type="region of interest" description="Disordered" evidence="1">
    <location>
        <begin position="452"/>
        <end position="471"/>
    </location>
</feature>
<organism evidence="3 4">
    <name type="scientific">Tagetes erecta</name>
    <name type="common">African marigold</name>
    <dbReference type="NCBI Taxonomy" id="13708"/>
    <lineage>
        <taxon>Eukaryota</taxon>
        <taxon>Viridiplantae</taxon>
        <taxon>Streptophyta</taxon>
        <taxon>Embryophyta</taxon>
        <taxon>Tracheophyta</taxon>
        <taxon>Spermatophyta</taxon>
        <taxon>Magnoliopsida</taxon>
        <taxon>eudicotyledons</taxon>
        <taxon>Gunneridae</taxon>
        <taxon>Pentapetalae</taxon>
        <taxon>asterids</taxon>
        <taxon>campanulids</taxon>
        <taxon>Asterales</taxon>
        <taxon>Asteraceae</taxon>
        <taxon>Asteroideae</taxon>
        <taxon>Heliantheae alliance</taxon>
        <taxon>Tageteae</taxon>
        <taxon>Tagetes</taxon>
    </lineage>
</organism>
<feature type="compositionally biased region" description="Basic and acidic residues" evidence="1">
    <location>
        <begin position="493"/>
        <end position="503"/>
    </location>
</feature>
<dbReference type="InterPro" id="IPR052657">
    <property type="entry name" value="PDP_family_Arabidopsis"/>
</dbReference>
<dbReference type="SMART" id="SM00293">
    <property type="entry name" value="PWWP"/>
    <property type="match status" value="1"/>
</dbReference>
<feature type="region of interest" description="Disordered" evidence="1">
    <location>
        <begin position="369"/>
        <end position="434"/>
    </location>
</feature>
<dbReference type="EMBL" id="JAUHHV010000002">
    <property type="protein sequence ID" value="KAK1432767.1"/>
    <property type="molecule type" value="Genomic_DNA"/>
</dbReference>
<protein>
    <recommendedName>
        <fullName evidence="2">PWWP domain-containing protein</fullName>
    </recommendedName>
</protein>